<proteinExistence type="predicted"/>
<dbReference type="AlphaFoldDB" id="A0A6A0ACW6"/>
<reference evidence="1 2" key="1">
    <citation type="submission" date="2020-02" db="EMBL/GenBank/DDBJ databases">
        <title>Draft genome sequence of Haematococcus lacustris strain NIES-144.</title>
        <authorList>
            <person name="Morimoto D."/>
            <person name="Nakagawa S."/>
            <person name="Yoshida T."/>
            <person name="Sawayama S."/>
        </authorList>
    </citation>
    <scope>NUCLEOTIDE SEQUENCE [LARGE SCALE GENOMIC DNA]</scope>
    <source>
        <strain evidence="1 2">NIES-144</strain>
    </source>
</reference>
<sequence>MWQFAVLQAVMATMHMSMHARQPHQAGGLSSASWAVQLCSQLSALSAAQAEGAASADLEQQLQEVLQLMTAGGQRLASAAWQGLAARLQQCEEDMKQAFFDKVTRPEADAPGGVS</sequence>
<keyword evidence="2" id="KW-1185">Reference proteome</keyword>
<accession>A0A6A0ACW6</accession>
<organism evidence="1 2">
    <name type="scientific">Haematococcus lacustris</name>
    <name type="common">Green alga</name>
    <name type="synonym">Haematococcus pluvialis</name>
    <dbReference type="NCBI Taxonomy" id="44745"/>
    <lineage>
        <taxon>Eukaryota</taxon>
        <taxon>Viridiplantae</taxon>
        <taxon>Chlorophyta</taxon>
        <taxon>core chlorophytes</taxon>
        <taxon>Chlorophyceae</taxon>
        <taxon>CS clade</taxon>
        <taxon>Chlamydomonadales</taxon>
        <taxon>Haematococcaceae</taxon>
        <taxon>Haematococcus</taxon>
    </lineage>
</organism>
<dbReference type="Proteomes" id="UP000485058">
    <property type="component" value="Unassembled WGS sequence"/>
</dbReference>
<gene>
    <name evidence="1" type="ORF">HaLaN_29030</name>
</gene>
<evidence type="ECO:0000313" key="2">
    <source>
        <dbReference type="Proteomes" id="UP000485058"/>
    </source>
</evidence>
<comment type="caution">
    <text evidence="1">The sequence shown here is derived from an EMBL/GenBank/DDBJ whole genome shotgun (WGS) entry which is preliminary data.</text>
</comment>
<evidence type="ECO:0000313" key="1">
    <source>
        <dbReference type="EMBL" id="GFH30223.1"/>
    </source>
</evidence>
<name>A0A6A0ACW6_HAELA</name>
<dbReference type="EMBL" id="BLLF01004772">
    <property type="protein sequence ID" value="GFH30223.1"/>
    <property type="molecule type" value="Genomic_DNA"/>
</dbReference>
<protein>
    <submittedName>
        <fullName evidence="1">Uncharacterized protein</fullName>
    </submittedName>
</protein>